<dbReference type="AlphaFoldDB" id="A0AAQ3C5J4"/>
<feature type="chain" id="PRO_5042986700" evidence="1">
    <location>
        <begin position="24"/>
        <end position="119"/>
    </location>
</feature>
<evidence type="ECO:0000313" key="3">
    <source>
        <dbReference type="Proteomes" id="UP001223683"/>
    </source>
</evidence>
<dbReference type="Proteomes" id="UP001223683">
    <property type="component" value="Chromosome"/>
</dbReference>
<proteinExistence type="predicted"/>
<sequence length="119" mass="13281">MRRVCRWFSRALLLALPAMAAYAAPPEALRSPRPGVLCDRYLCADSQGISRALTTQYLGRAATQRLFAQGDFDLTQFTFANGIFCDTHERLCRADRYYGPDGKHSGAVSAKYTALLFPR</sequence>
<dbReference type="GeneID" id="72528501"/>
<gene>
    <name evidence="2" type="ORF">PWJ79_08030</name>
</gene>
<dbReference type="Pfam" id="PF05666">
    <property type="entry name" value="YcgJ"/>
    <property type="match status" value="1"/>
</dbReference>
<evidence type="ECO:0000313" key="2">
    <source>
        <dbReference type="EMBL" id="WDU92547.1"/>
    </source>
</evidence>
<accession>A0AAQ3C5J4</accession>
<dbReference type="EMBL" id="CP118390">
    <property type="protein sequence ID" value="WDU92547.1"/>
    <property type="molecule type" value="Genomic_DNA"/>
</dbReference>
<evidence type="ECO:0000256" key="1">
    <source>
        <dbReference type="SAM" id="SignalP"/>
    </source>
</evidence>
<keyword evidence="1" id="KW-0732">Signal</keyword>
<organism evidence="2 3">
    <name type="scientific">Edwardsiella piscicida</name>
    <dbReference type="NCBI Taxonomy" id="1263550"/>
    <lineage>
        <taxon>Bacteria</taxon>
        <taxon>Pseudomonadati</taxon>
        <taxon>Pseudomonadota</taxon>
        <taxon>Gammaproteobacteria</taxon>
        <taxon>Enterobacterales</taxon>
        <taxon>Hafniaceae</taxon>
        <taxon>Edwardsiella</taxon>
    </lineage>
</organism>
<dbReference type="InterPro" id="IPR008617">
    <property type="entry name" value="Uncharacterised_YcgJ"/>
</dbReference>
<reference evidence="2" key="1">
    <citation type="submission" date="2022-10" db="EMBL/GenBank/DDBJ databases">
        <title>Complete genome of Ep21-8.</title>
        <authorList>
            <person name="Kang Y.-R."/>
            <person name="Kim D.-H."/>
        </authorList>
    </citation>
    <scope>NUCLEOTIDE SEQUENCE</scope>
    <source>
        <strain evidence="2">Ep21-8</strain>
    </source>
</reference>
<dbReference type="RefSeq" id="WP_012848484.1">
    <property type="nucleotide sequence ID" value="NC_013508.1"/>
</dbReference>
<protein>
    <submittedName>
        <fullName evidence="2">YcgJ family protein</fullName>
    </submittedName>
</protein>
<feature type="signal peptide" evidence="1">
    <location>
        <begin position="1"/>
        <end position="23"/>
    </location>
</feature>
<name>A0AAQ3C5J4_EDWPI</name>